<dbReference type="PANTHER" id="PTHR14611:SF2">
    <property type="entry name" value="TECTONIC"/>
    <property type="match status" value="1"/>
</dbReference>
<evidence type="ECO:0000313" key="3">
    <source>
        <dbReference type="Proteomes" id="UP000594454"/>
    </source>
</evidence>
<evidence type="ECO:0000259" key="1">
    <source>
        <dbReference type="Pfam" id="PF07773"/>
    </source>
</evidence>
<protein>
    <recommendedName>
        <fullName evidence="1">Tectonic-1-3 domain-containing protein</fullName>
    </recommendedName>
</protein>
<dbReference type="InParanoid" id="A0A7R8UMI6"/>
<dbReference type="FunCoup" id="A0A7R8UMI6">
    <property type="interactions" value="55"/>
</dbReference>
<sequence>MNDGWLCIFKDNSRMKVTEGYNPNVVSTNLPKWPHYFHEEEEHEKDREYYRVGDAVIIYNEQMEETKTLDLPYSLLDTYCHVAEPVRHLKDFTQNCIMTLDDSQNFFTTFIQGLFTHKLLRNRRGFINDKPPTEKSQFIDIGVNICTTNENTKNCQKIQNDTAIPNEGCWKLDIYIHHNFTNLTAIDVFLTCSSENDFDEQDIVSFNVKFLQKNETLSTATRVSGKFGYKVGLPIITGKYVPVVESAEDNGKVFIINYFHNNATIREAFKSISLPKSVSGACTNRSSDAVNFHENSLTQCSIAISNSSGLTADTNYTNVCDALQRTVFHYLINDENFAGKFELHVSELGWPLNVSSNWIQIEAKNFENRQVMGSYNADTNSFRCQNMLLSVRYEFTTARVTLNGVQHQNVVKKVAAEFGNRVDLHFKLEEDLTLPVYMYVMFHDATSSDSPRQCPFPIQLNIFLVTFVVAFYSKYSMYNA</sequence>
<keyword evidence="3" id="KW-1185">Reference proteome</keyword>
<dbReference type="InterPro" id="IPR040354">
    <property type="entry name" value="TCTN1-3"/>
</dbReference>
<dbReference type="PANTHER" id="PTHR14611">
    <property type="entry name" value="TECTONIC FAMILY MEMBER"/>
    <property type="match status" value="1"/>
</dbReference>
<reference evidence="2 3" key="1">
    <citation type="submission" date="2020-11" db="EMBL/GenBank/DDBJ databases">
        <authorList>
            <person name="Wallbank WR R."/>
            <person name="Pardo Diaz C."/>
            <person name="Kozak K."/>
            <person name="Martin S."/>
            <person name="Jiggins C."/>
            <person name="Moest M."/>
            <person name="Warren A I."/>
            <person name="Generalovic N T."/>
            <person name="Byers J.R.P. K."/>
            <person name="Montejo-Kovacevich G."/>
            <person name="Yen C E."/>
        </authorList>
    </citation>
    <scope>NUCLEOTIDE SEQUENCE [LARGE SCALE GENOMIC DNA]</scope>
</reference>
<dbReference type="GO" id="GO:0035869">
    <property type="term" value="C:ciliary transition zone"/>
    <property type="evidence" value="ECO:0007669"/>
    <property type="project" value="TreeGrafter"/>
</dbReference>
<dbReference type="Pfam" id="PF07773">
    <property type="entry name" value="TCTN_DUF1619"/>
    <property type="match status" value="2"/>
</dbReference>
<dbReference type="InterPro" id="IPR011677">
    <property type="entry name" value="TCTN1-3_dom"/>
</dbReference>
<dbReference type="EMBL" id="LR899010">
    <property type="protein sequence ID" value="CAD7083440.1"/>
    <property type="molecule type" value="Genomic_DNA"/>
</dbReference>
<gene>
    <name evidence="2" type="ORF">HERILL_LOCUS6401</name>
</gene>
<accession>A0A7R8UMI6</accession>
<evidence type="ECO:0000313" key="2">
    <source>
        <dbReference type="EMBL" id="CAD7083440.1"/>
    </source>
</evidence>
<dbReference type="GO" id="GO:0060271">
    <property type="term" value="P:cilium assembly"/>
    <property type="evidence" value="ECO:0007669"/>
    <property type="project" value="TreeGrafter"/>
</dbReference>
<organism evidence="2 3">
    <name type="scientific">Hermetia illucens</name>
    <name type="common">Black soldier fly</name>
    <dbReference type="NCBI Taxonomy" id="343691"/>
    <lineage>
        <taxon>Eukaryota</taxon>
        <taxon>Metazoa</taxon>
        <taxon>Ecdysozoa</taxon>
        <taxon>Arthropoda</taxon>
        <taxon>Hexapoda</taxon>
        <taxon>Insecta</taxon>
        <taxon>Pterygota</taxon>
        <taxon>Neoptera</taxon>
        <taxon>Endopterygota</taxon>
        <taxon>Diptera</taxon>
        <taxon>Brachycera</taxon>
        <taxon>Stratiomyomorpha</taxon>
        <taxon>Stratiomyidae</taxon>
        <taxon>Hermetiinae</taxon>
        <taxon>Hermetia</taxon>
    </lineage>
</organism>
<proteinExistence type="predicted"/>
<name>A0A7R8UMI6_HERIL</name>
<dbReference type="AlphaFoldDB" id="A0A7R8UMI6"/>
<dbReference type="Proteomes" id="UP000594454">
    <property type="component" value="Chromosome 2"/>
</dbReference>
<dbReference type="OrthoDB" id="2104337at2759"/>
<feature type="domain" description="Tectonic-1-3" evidence="1">
    <location>
        <begin position="227"/>
        <end position="417"/>
    </location>
</feature>
<feature type="domain" description="Tectonic-1-3" evidence="1">
    <location>
        <begin position="50"/>
        <end position="212"/>
    </location>
</feature>